<dbReference type="PANTHER" id="PTHR42760">
    <property type="entry name" value="SHORT-CHAIN DEHYDROGENASES/REDUCTASES FAMILY MEMBER"/>
    <property type="match status" value="1"/>
</dbReference>
<evidence type="ECO:0000256" key="1">
    <source>
        <dbReference type="ARBA" id="ARBA00006484"/>
    </source>
</evidence>
<dbReference type="SUPFAM" id="SSF51735">
    <property type="entry name" value="NAD(P)-binding Rossmann-fold domains"/>
    <property type="match status" value="1"/>
</dbReference>
<dbReference type="AlphaFoldDB" id="A0AA41YNF7"/>
<name>A0AA41YNF7_9PROT</name>
<dbReference type="InterPro" id="IPR002347">
    <property type="entry name" value="SDR_fam"/>
</dbReference>
<comment type="similarity">
    <text evidence="1">Belongs to the short-chain dehydrogenases/reductases (SDR) family.</text>
</comment>
<dbReference type="PRINTS" id="PR00080">
    <property type="entry name" value="SDRFAMILY"/>
</dbReference>
<dbReference type="InterPro" id="IPR020904">
    <property type="entry name" value="Sc_DH/Rdtase_CS"/>
</dbReference>
<keyword evidence="4" id="KW-1185">Reference proteome</keyword>
<dbReference type="Gene3D" id="3.40.50.720">
    <property type="entry name" value="NAD(P)-binding Rossmann-like Domain"/>
    <property type="match status" value="1"/>
</dbReference>
<dbReference type="PANTHER" id="PTHR42760:SF135">
    <property type="entry name" value="BLL7886 PROTEIN"/>
    <property type="match status" value="1"/>
</dbReference>
<dbReference type="EMBL" id="JAPDNT010000030">
    <property type="protein sequence ID" value="MCW3477134.1"/>
    <property type="molecule type" value="Genomic_DNA"/>
</dbReference>
<dbReference type="FunFam" id="3.40.50.720:FF:000173">
    <property type="entry name" value="3-oxoacyl-[acyl-carrier protein] reductase"/>
    <property type="match status" value="1"/>
</dbReference>
<dbReference type="PROSITE" id="PS00061">
    <property type="entry name" value="ADH_SHORT"/>
    <property type="match status" value="1"/>
</dbReference>
<comment type="caution">
    <text evidence="3">The sequence shown here is derived from an EMBL/GenBank/DDBJ whole genome shotgun (WGS) entry which is preliminary data.</text>
</comment>
<keyword evidence="2" id="KW-0560">Oxidoreductase</keyword>
<evidence type="ECO:0000256" key="2">
    <source>
        <dbReference type="ARBA" id="ARBA00023002"/>
    </source>
</evidence>
<protein>
    <submittedName>
        <fullName evidence="3">SDR family oxidoreductase</fullName>
    </submittedName>
</protein>
<dbReference type="GO" id="GO:0030497">
    <property type="term" value="P:fatty acid elongation"/>
    <property type="evidence" value="ECO:0007669"/>
    <property type="project" value="TreeGrafter"/>
</dbReference>
<accession>A0AA41YNF7</accession>
<proteinExistence type="inferred from homology"/>
<reference evidence="3" key="2">
    <citation type="submission" date="2022-10" db="EMBL/GenBank/DDBJ databases">
        <authorList>
            <person name="Trinh H.N."/>
        </authorList>
    </citation>
    <scope>NUCLEOTIDE SEQUENCE</scope>
    <source>
        <strain evidence="3">RN2-1</strain>
    </source>
</reference>
<dbReference type="Pfam" id="PF13561">
    <property type="entry name" value="adh_short_C2"/>
    <property type="match status" value="1"/>
</dbReference>
<sequence length="253" mass="25051">MSHAGRIAVVTGAGQGIGAAIARALAARGARVAVLDVNAGHAAAVAAEIGGVPAACDVADYAAVDAACAAIEAALGAPDILVNNAGISPKHAAGGQGGAPAPVHAMDPAEWNRVVGVNLTGAWNMIRRLSPGMVAARRGAIVNQSSIAAKAFVPFVGAHYAATKAALIGLTRHVAGELGPHGITVNAIAPGRIDTPLMRTVDPATNEAIVAATALRRLGTPEDVAAMVCFLTGPDAAFVTGQTVDVAGGWMMS</sequence>
<dbReference type="NCBIfam" id="NF009466">
    <property type="entry name" value="PRK12826.1-2"/>
    <property type="match status" value="1"/>
</dbReference>
<organism evidence="3 4">
    <name type="scientific">Limobrevibacterium gyesilva</name>
    <dbReference type="NCBI Taxonomy" id="2991712"/>
    <lineage>
        <taxon>Bacteria</taxon>
        <taxon>Pseudomonadati</taxon>
        <taxon>Pseudomonadota</taxon>
        <taxon>Alphaproteobacteria</taxon>
        <taxon>Acetobacterales</taxon>
        <taxon>Acetobacteraceae</taxon>
        <taxon>Limobrevibacterium</taxon>
    </lineage>
</organism>
<dbReference type="RefSeq" id="WP_264716063.1">
    <property type="nucleotide sequence ID" value="NZ_JAPDNT010000030.1"/>
</dbReference>
<gene>
    <name evidence="3" type="ORF">OL599_21415</name>
</gene>
<dbReference type="PRINTS" id="PR00081">
    <property type="entry name" value="GDHRDH"/>
</dbReference>
<dbReference type="Proteomes" id="UP001165679">
    <property type="component" value="Unassembled WGS sequence"/>
</dbReference>
<dbReference type="InterPro" id="IPR036291">
    <property type="entry name" value="NAD(P)-bd_dom_sf"/>
</dbReference>
<dbReference type="GO" id="GO:0016616">
    <property type="term" value="F:oxidoreductase activity, acting on the CH-OH group of donors, NAD or NADP as acceptor"/>
    <property type="evidence" value="ECO:0007669"/>
    <property type="project" value="TreeGrafter"/>
</dbReference>
<reference evidence="3" key="1">
    <citation type="submission" date="2022-09" db="EMBL/GenBank/DDBJ databases">
        <title>Rhodovastum sp. nov. RN2-1 isolated from soil in Seongnam, South Korea.</title>
        <authorList>
            <person name="Le N.T."/>
        </authorList>
    </citation>
    <scope>NUCLEOTIDE SEQUENCE</scope>
    <source>
        <strain evidence="3">RN2-1</strain>
    </source>
</reference>
<evidence type="ECO:0000313" key="4">
    <source>
        <dbReference type="Proteomes" id="UP001165679"/>
    </source>
</evidence>
<evidence type="ECO:0000313" key="3">
    <source>
        <dbReference type="EMBL" id="MCW3477134.1"/>
    </source>
</evidence>